<evidence type="ECO:0000259" key="2">
    <source>
        <dbReference type="Pfam" id="PF03478"/>
    </source>
</evidence>
<dbReference type="AlphaFoldDB" id="A0AAQ3PD43"/>
<protein>
    <recommendedName>
        <fullName evidence="2">KIB1-4 beta-propeller domain-containing protein</fullName>
    </recommendedName>
</protein>
<evidence type="ECO:0000256" key="1">
    <source>
        <dbReference type="SAM" id="MobiDB-lite"/>
    </source>
</evidence>
<dbReference type="InterPro" id="IPR005174">
    <property type="entry name" value="KIB1-4_b-propeller"/>
</dbReference>
<feature type="compositionally biased region" description="Low complexity" evidence="1">
    <location>
        <begin position="1"/>
        <end position="21"/>
    </location>
</feature>
<name>A0AAQ3PD43_VIGMU</name>
<sequence length="404" mass="45796">MALKANNKKNQQQNQQNPGNKQDQKSKSWLDLPKNLHKIIEGNPNLHKNINGGGIIKSWRTPPKQCNPHSKLPWLQLSNPDATNAEKYRRHVSRSGSIETSYAYMPFGCWCRPFFRKLPRCPWENYVGCSNGILIAEAEPLYMYNLWNPTHRETFRLPLWNPKVPIKLAVLSSPPEDHNCAVMILTGISQPAFAFCKLKGSSNGSWVIIPEPQWTMQDCTLTEPLGSQQKAVQFTNAIGFQGKFYALSVQGSLAVIEDVDSVAKVTDLSGTRIFPSVSSNHFREYLVESQGKILLVFILSRKSRVHGVDGVEVYQLNMARVSWFKVESVGEQAVFVGSNCSVSVLASEVGCRRNCIYFRHPVADKWTVYDMQSGSFLWQIQQNHLQFGLNKLKNKFFNQDKTLT</sequence>
<dbReference type="PANTHER" id="PTHR33127">
    <property type="entry name" value="TRANSMEMBRANE PROTEIN"/>
    <property type="match status" value="1"/>
</dbReference>
<dbReference type="Pfam" id="PF03478">
    <property type="entry name" value="Beta-prop_KIB1-4"/>
    <property type="match status" value="1"/>
</dbReference>
<evidence type="ECO:0000313" key="3">
    <source>
        <dbReference type="EMBL" id="WVZ25497.1"/>
    </source>
</evidence>
<dbReference type="Proteomes" id="UP001374535">
    <property type="component" value="Chromosome 1"/>
</dbReference>
<feature type="domain" description="KIB1-4 beta-propeller" evidence="2">
    <location>
        <begin position="118"/>
        <end position="370"/>
    </location>
</feature>
<feature type="region of interest" description="Disordered" evidence="1">
    <location>
        <begin position="1"/>
        <end position="27"/>
    </location>
</feature>
<dbReference type="PANTHER" id="PTHR33127:SF69">
    <property type="entry name" value="OS09G0340800 PROTEIN"/>
    <property type="match status" value="1"/>
</dbReference>
<dbReference type="EMBL" id="CP144700">
    <property type="protein sequence ID" value="WVZ25497.1"/>
    <property type="molecule type" value="Genomic_DNA"/>
</dbReference>
<accession>A0AAQ3PD43</accession>
<organism evidence="3 4">
    <name type="scientific">Vigna mungo</name>
    <name type="common">Black gram</name>
    <name type="synonym">Phaseolus mungo</name>
    <dbReference type="NCBI Taxonomy" id="3915"/>
    <lineage>
        <taxon>Eukaryota</taxon>
        <taxon>Viridiplantae</taxon>
        <taxon>Streptophyta</taxon>
        <taxon>Embryophyta</taxon>
        <taxon>Tracheophyta</taxon>
        <taxon>Spermatophyta</taxon>
        <taxon>Magnoliopsida</taxon>
        <taxon>eudicotyledons</taxon>
        <taxon>Gunneridae</taxon>
        <taxon>Pentapetalae</taxon>
        <taxon>rosids</taxon>
        <taxon>fabids</taxon>
        <taxon>Fabales</taxon>
        <taxon>Fabaceae</taxon>
        <taxon>Papilionoideae</taxon>
        <taxon>50 kb inversion clade</taxon>
        <taxon>NPAAA clade</taxon>
        <taxon>indigoferoid/millettioid clade</taxon>
        <taxon>Phaseoleae</taxon>
        <taxon>Vigna</taxon>
    </lineage>
</organism>
<keyword evidence="4" id="KW-1185">Reference proteome</keyword>
<evidence type="ECO:0000313" key="4">
    <source>
        <dbReference type="Proteomes" id="UP001374535"/>
    </source>
</evidence>
<proteinExistence type="predicted"/>
<reference evidence="3 4" key="1">
    <citation type="journal article" date="2023" name="Life. Sci Alliance">
        <title>Evolutionary insights into 3D genome organization and epigenetic landscape of Vigna mungo.</title>
        <authorList>
            <person name="Junaid A."/>
            <person name="Singh B."/>
            <person name="Bhatia S."/>
        </authorList>
    </citation>
    <scope>NUCLEOTIDE SEQUENCE [LARGE SCALE GENOMIC DNA]</scope>
    <source>
        <strain evidence="3">Urdbean</strain>
    </source>
</reference>
<gene>
    <name evidence="3" type="ORF">V8G54_004041</name>
</gene>